<evidence type="ECO:0000313" key="2">
    <source>
        <dbReference type="EMBL" id="CCI47742.1"/>
    </source>
</evidence>
<evidence type="ECO:0000256" key="1">
    <source>
        <dbReference type="SAM" id="MobiDB-lite"/>
    </source>
</evidence>
<dbReference type="InParanoid" id="A0A024GMH4"/>
<accession>A0A024GMH4</accession>
<proteinExistence type="predicted"/>
<reference evidence="2 3" key="1">
    <citation type="submission" date="2012-05" db="EMBL/GenBank/DDBJ databases">
        <title>Recombination and specialization in a pathogen metapopulation.</title>
        <authorList>
            <person name="Gardiner A."/>
            <person name="Kemen E."/>
            <person name="Schultz-Larsen T."/>
            <person name="MacLean D."/>
            <person name="Van Oosterhout C."/>
            <person name="Jones J.D.G."/>
        </authorList>
    </citation>
    <scope>NUCLEOTIDE SEQUENCE [LARGE SCALE GENOMIC DNA]</scope>
    <source>
        <strain evidence="2 3">Ac Nc2</strain>
    </source>
</reference>
<name>A0A024GMH4_9STRA</name>
<sequence>MDITSGDLLPIDEIWTFYEDNILLQSPISDPNVPLCRLNQKSPPKQYQQRNQKSTPNPMRTKDQKPALKRHQKSTGSDARHKIEQLREEAAHLEDQLTILLQQVDHTIPDRKLNRRRRVWRGIAERIRSDCEHAKDENARLHKLVDIHMRTCNQVRSFLQKKVSSSVLTPRMTISTTRGLLEEMADFLTPVEQYKLYQQIEQCPVHLQKLGLFQNDTNLYTVRVNPSGNRRSSLSIQKYYSKIFPFEIEDFSAAKWESTVIPMLAITHGCFRGAAFSPNQCIGMFDTNIPMHSSNAKLRCSTVFMRTRVENKVYTCCKIDGQIQQISHSGLKGSVMRIKGKGWFGMRDITTDGYTDQICPPEYVCAKSKGLHALQYVQVLEIEMWTEKEHSDVQAHELSDTDEVEKVAAALIESCRLAFAKMDQATENIVLDKLNARKR</sequence>
<feature type="region of interest" description="Disordered" evidence="1">
    <location>
        <begin position="32"/>
        <end position="80"/>
    </location>
</feature>
<dbReference type="AlphaFoldDB" id="A0A024GMH4"/>
<keyword evidence="3" id="KW-1185">Reference proteome</keyword>
<gene>
    <name evidence="2" type="ORF">BN9_087580</name>
</gene>
<dbReference type="Proteomes" id="UP000053237">
    <property type="component" value="Unassembled WGS sequence"/>
</dbReference>
<dbReference type="EMBL" id="CAIX01000184">
    <property type="protein sequence ID" value="CCI47742.1"/>
    <property type="molecule type" value="Genomic_DNA"/>
</dbReference>
<evidence type="ECO:0000313" key="3">
    <source>
        <dbReference type="Proteomes" id="UP000053237"/>
    </source>
</evidence>
<comment type="caution">
    <text evidence="2">The sequence shown here is derived from an EMBL/GenBank/DDBJ whole genome shotgun (WGS) entry which is preliminary data.</text>
</comment>
<feature type="compositionally biased region" description="Polar residues" evidence="1">
    <location>
        <begin position="39"/>
        <end position="58"/>
    </location>
</feature>
<organism evidence="2 3">
    <name type="scientific">Albugo candida</name>
    <dbReference type="NCBI Taxonomy" id="65357"/>
    <lineage>
        <taxon>Eukaryota</taxon>
        <taxon>Sar</taxon>
        <taxon>Stramenopiles</taxon>
        <taxon>Oomycota</taxon>
        <taxon>Peronosporomycetes</taxon>
        <taxon>Albuginales</taxon>
        <taxon>Albuginaceae</taxon>
        <taxon>Albugo</taxon>
    </lineage>
</organism>
<protein>
    <submittedName>
        <fullName evidence="2">Uncharacterized protein</fullName>
    </submittedName>
</protein>